<organism evidence="1 2">
    <name type="scientific">Puccinia striiformis f. sp. tritici PST-78</name>
    <dbReference type="NCBI Taxonomy" id="1165861"/>
    <lineage>
        <taxon>Eukaryota</taxon>
        <taxon>Fungi</taxon>
        <taxon>Dikarya</taxon>
        <taxon>Basidiomycota</taxon>
        <taxon>Pucciniomycotina</taxon>
        <taxon>Pucciniomycetes</taxon>
        <taxon>Pucciniales</taxon>
        <taxon>Pucciniaceae</taxon>
        <taxon>Puccinia</taxon>
    </lineage>
</organism>
<dbReference type="GO" id="GO:0031122">
    <property type="term" value="P:cytoplasmic microtubule organization"/>
    <property type="evidence" value="ECO:0007669"/>
    <property type="project" value="TreeGrafter"/>
</dbReference>
<dbReference type="GO" id="GO:0005938">
    <property type="term" value="C:cell cortex"/>
    <property type="evidence" value="ECO:0007669"/>
    <property type="project" value="TreeGrafter"/>
</dbReference>
<gene>
    <name evidence="1" type="ORF">PSTG_04939</name>
</gene>
<evidence type="ECO:0000313" key="2">
    <source>
        <dbReference type="Proteomes" id="UP000054564"/>
    </source>
</evidence>
<dbReference type="Gene3D" id="3.40.50.300">
    <property type="entry name" value="P-loop containing nucleotide triphosphate hydrolases"/>
    <property type="match status" value="1"/>
</dbReference>
<dbReference type="Proteomes" id="UP000054564">
    <property type="component" value="Unassembled WGS sequence"/>
</dbReference>
<accession>A0A0L0VS30</accession>
<dbReference type="PANTHER" id="PTHR10676">
    <property type="entry name" value="DYNEIN HEAVY CHAIN FAMILY PROTEIN"/>
    <property type="match status" value="1"/>
</dbReference>
<dbReference type="GO" id="GO:0045505">
    <property type="term" value="F:dynein intermediate chain binding"/>
    <property type="evidence" value="ECO:0007669"/>
    <property type="project" value="InterPro"/>
</dbReference>
<name>A0A0L0VS30_9BASI</name>
<comment type="caution">
    <text evidence="1">The sequence shown here is derived from an EMBL/GenBank/DDBJ whole genome shotgun (WGS) entry which is preliminary data.</text>
</comment>
<dbReference type="GO" id="GO:0051959">
    <property type="term" value="F:dynein light intermediate chain binding"/>
    <property type="evidence" value="ECO:0007669"/>
    <property type="project" value="InterPro"/>
</dbReference>
<protein>
    <submittedName>
        <fullName evidence="1">Uncharacterized protein</fullName>
    </submittedName>
</protein>
<dbReference type="STRING" id="1165861.A0A0L0VS30"/>
<dbReference type="GO" id="GO:0005881">
    <property type="term" value="C:cytoplasmic microtubule"/>
    <property type="evidence" value="ECO:0007669"/>
    <property type="project" value="TreeGrafter"/>
</dbReference>
<dbReference type="InterPro" id="IPR027417">
    <property type="entry name" value="P-loop_NTPase"/>
</dbReference>
<reference evidence="2" key="1">
    <citation type="submission" date="2014-03" db="EMBL/GenBank/DDBJ databases">
        <title>The Genome Sequence of Puccinia striiformis f. sp. tritici PST-78.</title>
        <authorList>
            <consortium name="The Broad Institute Genome Sequencing Platform"/>
            <person name="Cuomo C."/>
            <person name="Hulbert S."/>
            <person name="Chen X."/>
            <person name="Walker B."/>
            <person name="Young S.K."/>
            <person name="Zeng Q."/>
            <person name="Gargeya S."/>
            <person name="Fitzgerald M."/>
            <person name="Haas B."/>
            <person name="Abouelleil A."/>
            <person name="Alvarado L."/>
            <person name="Arachchi H.M."/>
            <person name="Berlin A.M."/>
            <person name="Chapman S.B."/>
            <person name="Goldberg J."/>
            <person name="Griggs A."/>
            <person name="Gujja S."/>
            <person name="Hansen M."/>
            <person name="Howarth C."/>
            <person name="Imamovic A."/>
            <person name="Larimer J."/>
            <person name="McCowan C."/>
            <person name="Montmayeur A."/>
            <person name="Murphy C."/>
            <person name="Neiman D."/>
            <person name="Pearson M."/>
            <person name="Priest M."/>
            <person name="Roberts A."/>
            <person name="Saif S."/>
            <person name="Shea T."/>
            <person name="Sisk P."/>
            <person name="Sykes S."/>
            <person name="Wortman J."/>
            <person name="Nusbaum C."/>
            <person name="Birren B."/>
        </authorList>
    </citation>
    <scope>NUCLEOTIDE SEQUENCE [LARGE SCALE GENOMIC DNA]</scope>
    <source>
        <strain evidence="2">race PST-78</strain>
    </source>
</reference>
<proteinExistence type="predicted"/>
<dbReference type="InterPro" id="IPR026983">
    <property type="entry name" value="DHC"/>
</dbReference>
<dbReference type="PANTHER" id="PTHR10676:SF314">
    <property type="entry name" value="CYTOPLASMIC DYNEIN 1 HEAVY CHAIN 1"/>
    <property type="match status" value="1"/>
</dbReference>
<dbReference type="EMBL" id="AJIL01000027">
    <property type="protein sequence ID" value="KNF01820.1"/>
    <property type="molecule type" value="Genomic_DNA"/>
</dbReference>
<keyword evidence="2" id="KW-1185">Reference proteome</keyword>
<dbReference type="GO" id="GO:0007052">
    <property type="term" value="P:mitotic spindle organization"/>
    <property type="evidence" value="ECO:0007669"/>
    <property type="project" value="TreeGrafter"/>
</dbReference>
<sequence length="160" mass="17789">MLSTVLSIPPLMNGTTVFSLISGDRLFIMFVVKMLNIIGSYSMVTWIRNGVLGNNKLLTLPNGEQLNLPINIQIMFRVESLKHATLAIVSCCGMVWFSEDAVDPDKFYKNCLKTTHDVALDTVANDLLMDTTTCKGDDSGEVSENHITQRLIINVLSPYF</sequence>
<dbReference type="GO" id="GO:0007097">
    <property type="term" value="P:nuclear migration"/>
    <property type="evidence" value="ECO:0007669"/>
    <property type="project" value="TreeGrafter"/>
</dbReference>
<dbReference type="AlphaFoldDB" id="A0A0L0VS30"/>
<evidence type="ECO:0000313" key="1">
    <source>
        <dbReference type="EMBL" id="KNF01820.1"/>
    </source>
</evidence>
<dbReference type="GO" id="GO:0007018">
    <property type="term" value="P:microtubule-based movement"/>
    <property type="evidence" value="ECO:0007669"/>
    <property type="project" value="InterPro"/>
</dbReference>
<dbReference type="GO" id="GO:0005868">
    <property type="term" value="C:cytoplasmic dynein complex"/>
    <property type="evidence" value="ECO:0007669"/>
    <property type="project" value="TreeGrafter"/>
</dbReference>
<dbReference type="GO" id="GO:0008569">
    <property type="term" value="F:minus-end-directed microtubule motor activity"/>
    <property type="evidence" value="ECO:0007669"/>
    <property type="project" value="TreeGrafter"/>
</dbReference>